<evidence type="ECO:0000256" key="1">
    <source>
        <dbReference type="ARBA" id="ARBA00004651"/>
    </source>
</evidence>
<protein>
    <submittedName>
        <fullName evidence="13">Octopamine receptor beta-2R</fullName>
    </submittedName>
</protein>
<dbReference type="GO" id="GO:0004930">
    <property type="term" value="F:G protein-coupled receptor activity"/>
    <property type="evidence" value="ECO:0007669"/>
    <property type="project" value="UniProtKB-KW"/>
</dbReference>
<dbReference type="PANTHER" id="PTHR24248:SF66">
    <property type="entry name" value="OCTOPAMINE RECEPTOR BETA-3R"/>
    <property type="match status" value="1"/>
</dbReference>
<evidence type="ECO:0000256" key="4">
    <source>
        <dbReference type="ARBA" id="ARBA00022989"/>
    </source>
</evidence>
<dbReference type="SMART" id="SM01381">
    <property type="entry name" value="7TM_GPCR_Srsx"/>
    <property type="match status" value="1"/>
</dbReference>
<dbReference type="PRINTS" id="PR00237">
    <property type="entry name" value="GPCRRHODOPSN"/>
</dbReference>
<gene>
    <name evidence="13" type="primary">LOC115219909</name>
</gene>
<dbReference type="PANTHER" id="PTHR24248">
    <property type="entry name" value="ADRENERGIC RECEPTOR-RELATED G-PROTEIN COUPLED RECEPTOR"/>
    <property type="match status" value="1"/>
</dbReference>
<keyword evidence="2" id="KW-1003">Cell membrane</keyword>
<comment type="similarity">
    <text evidence="9">Belongs to the G-protein coupled receptor 1 family.</text>
</comment>
<evidence type="ECO:0000256" key="7">
    <source>
        <dbReference type="ARBA" id="ARBA00023170"/>
    </source>
</evidence>
<evidence type="ECO:0000256" key="10">
    <source>
        <dbReference type="SAM" id="Phobius"/>
    </source>
</evidence>
<dbReference type="SMR" id="A0A6P7T5M3"/>
<feature type="domain" description="G-protein coupled receptors family 1 profile" evidence="11">
    <location>
        <begin position="47"/>
        <end position="327"/>
    </location>
</feature>
<keyword evidence="6 10" id="KW-0472">Membrane</keyword>
<dbReference type="InterPro" id="IPR017452">
    <property type="entry name" value="GPCR_Rhodpsn_7TM"/>
</dbReference>
<proteinExistence type="inferred from homology"/>
<evidence type="ECO:0000256" key="5">
    <source>
        <dbReference type="ARBA" id="ARBA00023040"/>
    </source>
</evidence>
<keyword evidence="8 9" id="KW-0807">Transducer</keyword>
<keyword evidence="7 9" id="KW-0675">Receptor</keyword>
<evidence type="ECO:0000313" key="12">
    <source>
        <dbReference type="Proteomes" id="UP000515154"/>
    </source>
</evidence>
<dbReference type="Proteomes" id="UP000515154">
    <property type="component" value="Linkage group LG15"/>
</dbReference>
<evidence type="ECO:0000256" key="2">
    <source>
        <dbReference type="ARBA" id="ARBA00022475"/>
    </source>
</evidence>
<name>A0A6P7T5M3_9MOLL</name>
<dbReference type="GO" id="GO:0043410">
    <property type="term" value="P:positive regulation of MAPK cascade"/>
    <property type="evidence" value="ECO:0007669"/>
    <property type="project" value="TreeGrafter"/>
</dbReference>
<dbReference type="PROSITE" id="PS00237">
    <property type="entry name" value="G_PROTEIN_RECEP_F1_1"/>
    <property type="match status" value="1"/>
</dbReference>
<organism evidence="12 13">
    <name type="scientific">Octopus sinensis</name>
    <name type="common">East Asian common octopus</name>
    <dbReference type="NCBI Taxonomy" id="2607531"/>
    <lineage>
        <taxon>Eukaryota</taxon>
        <taxon>Metazoa</taxon>
        <taxon>Spiralia</taxon>
        <taxon>Lophotrochozoa</taxon>
        <taxon>Mollusca</taxon>
        <taxon>Cephalopoda</taxon>
        <taxon>Coleoidea</taxon>
        <taxon>Octopodiformes</taxon>
        <taxon>Octopoda</taxon>
        <taxon>Incirrata</taxon>
        <taxon>Octopodidae</taxon>
        <taxon>Octopus</taxon>
    </lineage>
</organism>
<accession>A0A6P7T5M3</accession>
<comment type="subcellular location">
    <subcellularLocation>
        <location evidence="1">Cell membrane</location>
        <topology evidence="1">Multi-pass membrane protein</topology>
    </subcellularLocation>
</comment>
<reference evidence="13" key="1">
    <citation type="submission" date="2025-08" db="UniProtKB">
        <authorList>
            <consortium name="RefSeq"/>
        </authorList>
    </citation>
    <scope>IDENTIFICATION</scope>
</reference>
<feature type="transmembrane region" description="Helical" evidence="10">
    <location>
        <begin position="270"/>
        <end position="292"/>
    </location>
</feature>
<dbReference type="Pfam" id="PF00001">
    <property type="entry name" value="7tm_1"/>
    <property type="match status" value="1"/>
</dbReference>
<feature type="transmembrane region" description="Helical" evidence="10">
    <location>
        <begin position="196"/>
        <end position="217"/>
    </location>
</feature>
<feature type="transmembrane region" description="Helical" evidence="10">
    <location>
        <begin position="106"/>
        <end position="127"/>
    </location>
</feature>
<dbReference type="SUPFAM" id="SSF81321">
    <property type="entry name" value="Family A G protein-coupled receptor-like"/>
    <property type="match status" value="1"/>
</dbReference>
<sequence>MQINQTASRTNMADFTNETYVEESSLDFLFIFRSIAMVAIMVCAVFGNFLVIISVYKFYRLRVLTNYFIVSLAFADLLVALMVMPFSASIEIMNGQWFFGRTMCDIFNANDVLFSTASILHLCCISMDRYIAIMYPLKYDCHMTRVRVLVMLVITWVSSVCISYIPVHSQLYTTKENVLELYNATNTCPFVVNTQYAVMSSFVSFWIPGAIMVCLYVKIYLEARRQEHAIQSTVMLHTNYHSGLLANGSRYTDTSEQRNERKRIKREHKAAKTLGIIMGAFLACFMPFFSWYVITNICQEACPYPPVLSSTLFWIGYFNSCLNPIIYAYFNRDFRNAFIKLLKLEKCRCFRQDSDVVHLNYATNISDHKDMTSVHLSVDTRRQPV</sequence>
<keyword evidence="3 9" id="KW-0812">Transmembrane</keyword>
<feature type="transmembrane region" description="Helical" evidence="10">
    <location>
        <begin position="148"/>
        <end position="167"/>
    </location>
</feature>
<keyword evidence="12" id="KW-1185">Reference proteome</keyword>
<dbReference type="RefSeq" id="XP_029646079.2">
    <property type="nucleotide sequence ID" value="XM_029790219.2"/>
</dbReference>
<dbReference type="AlphaFoldDB" id="A0A6P7T5M3"/>
<keyword evidence="5 9" id="KW-0297">G-protein coupled receptor</keyword>
<dbReference type="GO" id="GO:0005886">
    <property type="term" value="C:plasma membrane"/>
    <property type="evidence" value="ECO:0007669"/>
    <property type="project" value="UniProtKB-SubCell"/>
</dbReference>
<evidence type="ECO:0000256" key="3">
    <source>
        <dbReference type="ARBA" id="ARBA00022692"/>
    </source>
</evidence>
<evidence type="ECO:0000313" key="13">
    <source>
        <dbReference type="RefSeq" id="XP_029646079.2"/>
    </source>
</evidence>
<dbReference type="KEGG" id="osn:115219909"/>
<dbReference type="PROSITE" id="PS50262">
    <property type="entry name" value="G_PROTEIN_RECEP_F1_2"/>
    <property type="match status" value="1"/>
</dbReference>
<evidence type="ECO:0000256" key="6">
    <source>
        <dbReference type="ARBA" id="ARBA00023136"/>
    </source>
</evidence>
<dbReference type="CDD" id="cd15066">
    <property type="entry name" value="7tmA_DmOct-betaAR-like"/>
    <property type="match status" value="1"/>
</dbReference>
<dbReference type="InterPro" id="IPR000276">
    <property type="entry name" value="GPCR_Rhodpsn"/>
</dbReference>
<evidence type="ECO:0000259" key="11">
    <source>
        <dbReference type="PROSITE" id="PS50262"/>
    </source>
</evidence>
<dbReference type="GO" id="GO:0071880">
    <property type="term" value="P:adenylate cyclase-activating adrenergic receptor signaling pathway"/>
    <property type="evidence" value="ECO:0007669"/>
    <property type="project" value="TreeGrafter"/>
</dbReference>
<feature type="transmembrane region" description="Helical" evidence="10">
    <location>
        <begin position="312"/>
        <end position="330"/>
    </location>
</feature>
<keyword evidence="4 10" id="KW-1133">Transmembrane helix</keyword>
<feature type="transmembrane region" description="Helical" evidence="10">
    <location>
        <begin position="30"/>
        <end position="55"/>
    </location>
</feature>
<evidence type="ECO:0000256" key="8">
    <source>
        <dbReference type="ARBA" id="ARBA00023224"/>
    </source>
</evidence>
<dbReference type="Gene3D" id="1.20.1070.10">
    <property type="entry name" value="Rhodopsin 7-helix transmembrane proteins"/>
    <property type="match status" value="1"/>
</dbReference>
<evidence type="ECO:0000256" key="9">
    <source>
        <dbReference type="RuleBase" id="RU000688"/>
    </source>
</evidence>
<feature type="transmembrane region" description="Helical" evidence="10">
    <location>
        <begin position="67"/>
        <end position="86"/>
    </location>
</feature>